<accession>A0ACA9MQJ6</accession>
<sequence length="392" mass="42999">MTVAKGANRVFQMQFASCNINWSEFLNLPDELDHLEDSLYLLERPSFSLDSSFPSSLVELSPPFGMSPEGSPPPMDAYRIQHEAITTYNAPTLLSTLGAGIYGHILTSTLNSPASHTLSLGSDESNSNDQAIDFDAFLVDDPSLATCGSGGASGASSGTNNHASLSSIDPTLAATTMGAANNNNKKQSKQTTPVADELKTRGSPAPMSIQSSHPSPARPAVPITIPSIQTIATIAKGHIPRDAVFCDSDVELIRSKCQLLVQRLRNKHLSGSVRHPYMTCPVFDCERGGWNPLLHGEPPKDIHQPTTGHFFTSNEIVRHVKTKHAPENDLRCHHAGCKVQAKLDARTTNGKGRFCRRDVLRKRYKDYPEHRDSVPEDLRRKYKLFRPEPLVR</sequence>
<protein>
    <submittedName>
        <fullName evidence="1">9148_t:CDS:1</fullName>
    </submittedName>
</protein>
<organism evidence="1 2">
    <name type="scientific">Acaulospora colombiana</name>
    <dbReference type="NCBI Taxonomy" id="27376"/>
    <lineage>
        <taxon>Eukaryota</taxon>
        <taxon>Fungi</taxon>
        <taxon>Fungi incertae sedis</taxon>
        <taxon>Mucoromycota</taxon>
        <taxon>Glomeromycotina</taxon>
        <taxon>Glomeromycetes</taxon>
        <taxon>Diversisporales</taxon>
        <taxon>Acaulosporaceae</taxon>
        <taxon>Acaulospora</taxon>
    </lineage>
</organism>
<proteinExistence type="predicted"/>
<keyword evidence="2" id="KW-1185">Reference proteome</keyword>
<reference evidence="1" key="1">
    <citation type="submission" date="2021-06" db="EMBL/GenBank/DDBJ databases">
        <authorList>
            <person name="Kallberg Y."/>
            <person name="Tangrot J."/>
            <person name="Rosling A."/>
        </authorList>
    </citation>
    <scope>NUCLEOTIDE SEQUENCE</scope>
    <source>
        <strain evidence="1">CL356</strain>
    </source>
</reference>
<dbReference type="EMBL" id="CAJVPT010013750">
    <property type="protein sequence ID" value="CAG8598604.1"/>
    <property type="molecule type" value="Genomic_DNA"/>
</dbReference>
<gene>
    <name evidence="1" type="ORF">ACOLOM_LOCUS6598</name>
</gene>
<name>A0ACA9MQJ6_9GLOM</name>
<evidence type="ECO:0000313" key="1">
    <source>
        <dbReference type="EMBL" id="CAG8598604.1"/>
    </source>
</evidence>
<dbReference type="Proteomes" id="UP000789525">
    <property type="component" value="Unassembled WGS sequence"/>
</dbReference>
<evidence type="ECO:0000313" key="2">
    <source>
        <dbReference type="Proteomes" id="UP000789525"/>
    </source>
</evidence>
<comment type="caution">
    <text evidence="1">The sequence shown here is derived from an EMBL/GenBank/DDBJ whole genome shotgun (WGS) entry which is preliminary data.</text>
</comment>